<dbReference type="AlphaFoldDB" id="A0A1W5ZYR6"/>
<evidence type="ECO:0000313" key="2">
    <source>
        <dbReference type="Proteomes" id="UP000192527"/>
    </source>
</evidence>
<dbReference type="Proteomes" id="UP000192527">
    <property type="component" value="Chromosome"/>
</dbReference>
<reference evidence="1 2" key="1">
    <citation type="submission" date="2017-04" db="EMBL/GenBank/DDBJ databases">
        <title>The whole genome sequencing and assembly of Halobacillus mangrovi strain.</title>
        <authorList>
            <person name="Lee S.-J."/>
            <person name="Park M.-K."/>
            <person name="Kim J.-Y."/>
            <person name="Lee Y.-J."/>
            <person name="Yi H."/>
            <person name="Bahn Y.-S."/>
            <person name="Kim J.F."/>
            <person name="Lee D.-W."/>
        </authorList>
    </citation>
    <scope>NUCLEOTIDE SEQUENCE [LARGE SCALE GENOMIC DNA]</scope>
    <source>
        <strain evidence="1 2">KTB 131</strain>
    </source>
</reference>
<name>A0A1W5ZYR6_9BACI</name>
<dbReference type="STRING" id="402384.HM131_16900"/>
<evidence type="ECO:0008006" key="3">
    <source>
        <dbReference type="Google" id="ProtNLM"/>
    </source>
</evidence>
<protein>
    <recommendedName>
        <fullName evidence="3">N-acetyltransferase domain-containing protein</fullName>
    </recommendedName>
</protein>
<dbReference type="KEGG" id="hmn:HM131_16900"/>
<sequence length="105" mass="13087">MRFPDFILLTYSRGRRMNLTTERLWIRKFKPTDWKATHSYTSDREGSLRLFLRTELWRRLGFFKKCTPIEDGWWDEFYYATLKEEYVADQKESQKLFWLSFKFFS</sequence>
<dbReference type="EMBL" id="CP020772">
    <property type="protein sequence ID" value="ARI78409.1"/>
    <property type="molecule type" value="Genomic_DNA"/>
</dbReference>
<organism evidence="1 2">
    <name type="scientific">Halobacillus mangrovi</name>
    <dbReference type="NCBI Taxonomy" id="402384"/>
    <lineage>
        <taxon>Bacteria</taxon>
        <taxon>Bacillati</taxon>
        <taxon>Bacillota</taxon>
        <taxon>Bacilli</taxon>
        <taxon>Bacillales</taxon>
        <taxon>Bacillaceae</taxon>
        <taxon>Halobacillus</taxon>
    </lineage>
</organism>
<gene>
    <name evidence="1" type="ORF">HM131_16900</name>
</gene>
<proteinExistence type="predicted"/>
<accession>A0A1W5ZYR6</accession>
<keyword evidence="2" id="KW-1185">Reference proteome</keyword>
<evidence type="ECO:0000313" key="1">
    <source>
        <dbReference type="EMBL" id="ARI78409.1"/>
    </source>
</evidence>